<comment type="caution">
    <text evidence="2">The sequence shown here is derived from an EMBL/GenBank/DDBJ whole genome shotgun (WGS) entry which is preliminary data.</text>
</comment>
<dbReference type="Proteomes" id="UP000283713">
    <property type="component" value="Unassembled WGS sequence"/>
</dbReference>
<dbReference type="AlphaFoldDB" id="A0A413C1X9"/>
<evidence type="ECO:0000313" key="4">
    <source>
        <dbReference type="Proteomes" id="UP000285469"/>
    </source>
</evidence>
<name>A0A413C1X9_PHOVU</name>
<accession>A0A413C1X9</accession>
<dbReference type="Proteomes" id="UP000285469">
    <property type="component" value="Unassembled WGS sequence"/>
</dbReference>
<sequence length="64" mass="7871">MCRYCKRAYLYRDMERDCLDYMFQTVSLSCIKDWCINYNLDMVSGRYVTEKTYDEQYGHELVIQ</sequence>
<reference evidence="3 4" key="1">
    <citation type="submission" date="2018-08" db="EMBL/GenBank/DDBJ databases">
        <title>A genome reference for cultivated species of the human gut microbiota.</title>
        <authorList>
            <person name="Zou Y."/>
            <person name="Xue W."/>
            <person name="Luo G."/>
        </authorList>
    </citation>
    <scope>NUCLEOTIDE SEQUENCE [LARGE SCALE GENOMIC DNA]</scope>
    <source>
        <strain evidence="1 4">AF12-25</strain>
        <strain evidence="2 3">AM16-6</strain>
    </source>
</reference>
<proteinExistence type="predicted"/>
<gene>
    <name evidence="2" type="ORF">DW193_18280</name>
    <name evidence="1" type="ORF">DWV70_07025</name>
</gene>
<protein>
    <submittedName>
        <fullName evidence="2">Uncharacterized protein</fullName>
    </submittedName>
</protein>
<dbReference type="EMBL" id="QSAI01000010">
    <property type="protein sequence ID" value="RGW48728.1"/>
    <property type="molecule type" value="Genomic_DNA"/>
</dbReference>
<evidence type="ECO:0000313" key="2">
    <source>
        <dbReference type="EMBL" id="RHH74791.1"/>
    </source>
</evidence>
<evidence type="ECO:0000313" key="3">
    <source>
        <dbReference type="Proteomes" id="UP000283713"/>
    </source>
</evidence>
<dbReference type="EMBL" id="QRKA01000032">
    <property type="protein sequence ID" value="RHH74791.1"/>
    <property type="molecule type" value="Genomic_DNA"/>
</dbReference>
<organism evidence="2 3">
    <name type="scientific">Phocaeicola vulgatus</name>
    <name type="common">Bacteroides vulgatus</name>
    <dbReference type="NCBI Taxonomy" id="821"/>
    <lineage>
        <taxon>Bacteria</taxon>
        <taxon>Pseudomonadati</taxon>
        <taxon>Bacteroidota</taxon>
        <taxon>Bacteroidia</taxon>
        <taxon>Bacteroidales</taxon>
        <taxon>Bacteroidaceae</taxon>
        <taxon>Phocaeicola</taxon>
    </lineage>
</organism>
<evidence type="ECO:0000313" key="1">
    <source>
        <dbReference type="EMBL" id="RGW48728.1"/>
    </source>
</evidence>